<dbReference type="InterPro" id="IPR036583">
    <property type="entry name" value="23S_rRNA_IVS_sf"/>
</dbReference>
<evidence type="ECO:0000313" key="3">
    <source>
        <dbReference type="EMBL" id="WXT99337.1"/>
    </source>
</evidence>
<dbReference type="Pfam" id="PF22296">
    <property type="entry name" value="bAvd"/>
    <property type="match status" value="1"/>
</dbReference>
<dbReference type="SUPFAM" id="SSF158446">
    <property type="entry name" value="IVS-encoded protein-like"/>
    <property type="match status" value="1"/>
</dbReference>
<dbReference type="EMBL" id="CP138327">
    <property type="protein sequence ID" value="WXT99337.1"/>
    <property type="molecule type" value="Genomic_DNA"/>
</dbReference>
<evidence type="ECO:0000313" key="2">
    <source>
        <dbReference type="EMBL" id="WXT99310.1"/>
    </source>
</evidence>
<sequence>MLNMALYSFLPVYKVSYDLLVDLFVFTKEFNKEYKYTVGESIKKETIEMIINIYRANSRKDKVKHIVKARENIEVIWVLLRLLRDLKQVNIKKFAGLNDKCESVSKQLTAWHKSSLNATR</sequence>
<name>A0AAU6PE82_9GAMM</name>
<protein>
    <recommendedName>
        <fullName evidence="1">bAvd-like domain-containing protein</fullName>
    </recommendedName>
</protein>
<dbReference type="InterPro" id="IPR055360">
    <property type="entry name" value="bAvd"/>
</dbReference>
<feature type="domain" description="bAvd-like" evidence="1">
    <location>
        <begin position="17"/>
        <end position="114"/>
    </location>
</feature>
<dbReference type="CDD" id="cd16376">
    <property type="entry name" value="Avd_like"/>
    <property type="match status" value="1"/>
</dbReference>
<reference evidence="2" key="1">
    <citation type="submission" date="2023-10" db="EMBL/GenBank/DDBJ databases">
        <title>The first scallop-associated chemosynthetic bacterial symbiont.</title>
        <authorList>
            <person name="Lin Y.-T."/>
            <person name="Sun J."/>
            <person name="Ip J.C.-H."/>
            <person name="He X."/>
            <person name="Gao Z.-M."/>
            <person name="Perez M."/>
            <person name="Xu T."/>
            <person name="Qian P.-Y."/>
            <person name="Qiu J.-W."/>
        </authorList>
    </citation>
    <scope>NUCLEOTIDE SEQUENCE</scope>
    <source>
        <strain evidence="2">Gill1</strain>
    </source>
</reference>
<proteinExistence type="predicted"/>
<gene>
    <name evidence="2" type="ORF">Ctma_0006</name>
    <name evidence="3" type="ORF">Ctma_0033</name>
</gene>
<dbReference type="Gene3D" id="1.20.1440.60">
    <property type="entry name" value="23S rRNA-intervening sequence"/>
    <property type="match status" value="1"/>
</dbReference>
<evidence type="ECO:0000259" key="1">
    <source>
        <dbReference type="Pfam" id="PF22296"/>
    </source>
</evidence>
<dbReference type="AlphaFoldDB" id="A0AAU6PE82"/>
<accession>A0AAU6PE82</accession>
<dbReference type="EMBL" id="CP138327">
    <property type="protein sequence ID" value="WXT99310.1"/>
    <property type="molecule type" value="Genomic_DNA"/>
</dbReference>
<organism evidence="2">
    <name type="scientific">Catillopecten margaritatus gill symbiont</name>
    <dbReference type="NCBI Taxonomy" id="3083288"/>
    <lineage>
        <taxon>Bacteria</taxon>
        <taxon>Pseudomonadati</taxon>
        <taxon>Pseudomonadota</taxon>
        <taxon>Gammaproteobacteria</taxon>
        <taxon>sulfur-oxidizing symbionts</taxon>
    </lineage>
</organism>